<evidence type="ECO:0000313" key="8">
    <source>
        <dbReference type="Proteomes" id="UP000762676"/>
    </source>
</evidence>
<dbReference type="InterPro" id="IPR051663">
    <property type="entry name" value="CLec_Tetranectin-domain"/>
</dbReference>
<dbReference type="SUPFAM" id="SSF56436">
    <property type="entry name" value="C-type lectin-like"/>
    <property type="match status" value="1"/>
</dbReference>
<feature type="domain" description="C-type lectin" evidence="6">
    <location>
        <begin position="1"/>
        <end position="70"/>
    </location>
</feature>
<keyword evidence="7" id="KW-0675">Receptor</keyword>
<dbReference type="PANTHER" id="PTHR22799:SF1">
    <property type="entry name" value="C-TYPE LECTIN DOMAIN FAMILY 11 MEMBER A"/>
    <property type="match status" value="1"/>
</dbReference>
<dbReference type="SMART" id="SM00034">
    <property type="entry name" value="CLECT"/>
    <property type="match status" value="1"/>
</dbReference>
<keyword evidence="8" id="KW-1185">Reference proteome</keyword>
<dbReference type="InterPro" id="IPR016187">
    <property type="entry name" value="CTDL_fold"/>
</dbReference>
<organism evidence="7 8">
    <name type="scientific">Elysia marginata</name>
    <dbReference type="NCBI Taxonomy" id="1093978"/>
    <lineage>
        <taxon>Eukaryota</taxon>
        <taxon>Metazoa</taxon>
        <taxon>Spiralia</taxon>
        <taxon>Lophotrochozoa</taxon>
        <taxon>Mollusca</taxon>
        <taxon>Gastropoda</taxon>
        <taxon>Heterobranchia</taxon>
        <taxon>Euthyneura</taxon>
        <taxon>Panpulmonata</taxon>
        <taxon>Sacoglossa</taxon>
        <taxon>Placobranchoidea</taxon>
        <taxon>Plakobranchidae</taxon>
        <taxon>Elysia</taxon>
    </lineage>
</organism>
<dbReference type="Gene3D" id="3.10.100.10">
    <property type="entry name" value="Mannose-Binding Protein A, subunit A"/>
    <property type="match status" value="1"/>
</dbReference>
<dbReference type="PROSITE" id="PS50041">
    <property type="entry name" value="C_TYPE_LECTIN_2"/>
    <property type="match status" value="2"/>
</dbReference>
<keyword evidence="4" id="KW-0430">Lectin</keyword>
<accession>A0AAV4G6V4</accession>
<evidence type="ECO:0000256" key="4">
    <source>
        <dbReference type="ARBA" id="ARBA00022734"/>
    </source>
</evidence>
<evidence type="ECO:0000256" key="2">
    <source>
        <dbReference type="ARBA" id="ARBA00022525"/>
    </source>
</evidence>
<dbReference type="GO" id="GO:0030246">
    <property type="term" value="F:carbohydrate binding"/>
    <property type="evidence" value="ECO:0007669"/>
    <property type="project" value="UniProtKB-KW"/>
</dbReference>
<gene>
    <name evidence="7" type="ORF">ElyMa_005911300</name>
</gene>
<dbReference type="PANTHER" id="PTHR22799">
    <property type="entry name" value="TETRANECTIN-RELATED"/>
    <property type="match status" value="1"/>
</dbReference>
<comment type="caution">
    <text evidence="7">The sequence shown here is derived from an EMBL/GenBank/DDBJ whole genome shotgun (WGS) entry which is preliminary data.</text>
</comment>
<keyword evidence="3" id="KW-0732">Signal</keyword>
<name>A0AAV4G6V4_9GAST</name>
<feature type="domain" description="C-type lectin" evidence="6">
    <location>
        <begin position="81"/>
        <end position="212"/>
    </location>
</feature>
<dbReference type="InterPro" id="IPR018378">
    <property type="entry name" value="C-type_lectin_CS"/>
</dbReference>
<dbReference type="InterPro" id="IPR016186">
    <property type="entry name" value="C-type_lectin-like/link_sf"/>
</dbReference>
<reference evidence="7 8" key="1">
    <citation type="journal article" date="2021" name="Elife">
        <title>Chloroplast acquisition without the gene transfer in kleptoplastic sea slugs, Plakobranchus ocellatus.</title>
        <authorList>
            <person name="Maeda T."/>
            <person name="Takahashi S."/>
            <person name="Yoshida T."/>
            <person name="Shimamura S."/>
            <person name="Takaki Y."/>
            <person name="Nagai Y."/>
            <person name="Toyoda A."/>
            <person name="Suzuki Y."/>
            <person name="Arimoto A."/>
            <person name="Ishii H."/>
            <person name="Satoh N."/>
            <person name="Nishiyama T."/>
            <person name="Hasebe M."/>
            <person name="Maruyama T."/>
            <person name="Minagawa J."/>
            <person name="Obokata J."/>
            <person name="Shigenobu S."/>
        </authorList>
    </citation>
    <scope>NUCLEOTIDE SEQUENCE [LARGE SCALE GENOMIC DNA]</scope>
</reference>
<comment type="subcellular location">
    <subcellularLocation>
        <location evidence="1">Secreted</location>
    </subcellularLocation>
</comment>
<sequence length="223" mass="25489">MWFEELHLNGSGWEWQQTLDRVSFSDWADPNWQPDSLSNTTMEYCAMLSREKDWAWAEQDCFKRQGMVSVCEIQPAYQQCFQNSCYQLISQFTYYDKLSSKCASLGGTVLEINSKEESDFIKGYLDAAPVGRDGLGNLSLTQVWLGATDIGSEGNFRWMSNNSKLNFDNWGMGQPNNGLPYGLEENCVVLESSEGWKWKDVTCDASRLVVCEVEKWNGGSRRR</sequence>
<dbReference type="GO" id="GO:0005615">
    <property type="term" value="C:extracellular space"/>
    <property type="evidence" value="ECO:0007669"/>
    <property type="project" value="TreeGrafter"/>
</dbReference>
<dbReference type="AlphaFoldDB" id="A0AAV4G6V4"/>
<dbReference type="CDD" id="cd00037">
    <property type="entry name" value="CLECT"/>
    <property type="match status" value="1"/>
</dbReference>
<dbReference type="EMBL" id="BMAT01011867">
    <property type="protein sequence ID" value="GFR80924.1"/>
    <property type="molecule type" value="Genomic_DNA"/>
</dbReference>
<evidence type="ECO:0000313" key="7">
    <source>
        <dbReference type="EMBL" id="GFR80924.1"/>
    </source>
</evidence>
<dbReference type="InterPro" id="IPR001304">
    <property type="entry name" value="C-type_lectin-like"/>
</dbReference>
<evidence type="ECO:0000256" key="5">
    <source>
        <dbReference type="ARBA" id="ARBA00023157"/>
    </source>
</evidence>
<proteinExistence type="predicted"/>
<dbReference type="PROSITE" id="PS00615">
    <property type="entry name" value="C_TYPE_LECTIN_1"/>
    <property type="match status" value="1"/>
</dbReference>
<dbReference type="GO" id="GO:0008083">
    <property type="term" value="F:growth factor activity"/>
    <property type="evidence" value="ECO:0007669"/>
    <property type="project" value="TreeGrafter"/>
</dbReference>
<keyword evidence="2" id="KW-0964">Secreted</keyword>
<evidence type="ECO:0000256" key="1">
    <source>
        <dbReference type="ARBA" id="ARBA00004613"/>
    </source>
</evidence>
<evidence type="ECO:0000259" key="6">
    <source>
        <dbReference type="PROSITE" id="PS50041"/>
    </source>
</evidence>
<evidence type="ECO:0000256" key="3">
    <source>
        <dbReference type="ARBA" id="ARBA00022729"/>
    </source>
</evidence>
<dbReference type="Proteomes" id="UP000762676">
    <property type="component" value="Unassembled WGS sequence"/>
</dbReference>
<dbReference type="Pfam" id="PF00059">
    <property type="entry name" value="Lectin_C"/>
    <property type="match status" value="1"/>
</dbReference>
<keyword evidence="5" id="KW-1015">Disulfide bond</keyword>
<protein>
    <submittedName>
        <fullName evidence="7">C-type mannose receptor 2-like</fullName>
    </submittedName>
</protein>